<dbReference type="OrthoDB" id="9811869at2"/>
<organism evidence="2 3">
    <name type="scientific">Thalassobius vesicularis</name>
    <dbReference type="NCBI Taxonomy" id="1294297"/>
    <lineage>
        <taxon>Bacteria</taxon>
        <taxon>Pseudomonadati</taxon>
        <taxon>Pseudomonadota</taxon>
        <taxon>Alphaproteobacteria</taxon>
        <taxon>Rhodobacterales</taxon>
        <taxon>Roseobacteraceae</taxon>
        <taxon>Thalassovita</taxon>
    </lineage>
</organism>
<dbReference type="Proteomes" id="UP000306113">
    <property type="component" value="Unassembled WGS sequence"/>
</dbReference>
<keyword evidence="2" id="KW-0255">Endonuclease</keyword>
<comment type="caution">
    <text evidence="2">The sequence shown here is derived from an EMBL/GenBank/DDBJ whole genome shotgun (WGS) entry which is preliminary data.</text>
</comment>
<dbReference type="InterPro" id="IPR003615">
    <property type="entry name" value="HNH_nuc"/>
</dbReference>
<reference evidence="2 3" key="1">
    <citation type="submission" date="2019-04" db="EMBL/GenBank/DDBJ databases">
        <title>Draft genome sequence of Youngimonas vesicularis.</title>
        <authorList>
            <person name="Hameed A."/>
        </authorList>
    </citation>
    <scope>NUCLEOTIDE SEQUENCE [LARGE SCALE GENOMIC DNA]</scope>
    <source>
        <strain evidence="2 3">CC-AMW-E</strain>
    </source>
</reference>
<accession>A0A4S3M5C0</accession>
<dbReference type="AlphaFoldDB" id="A0A4S3M5C0"/>
<protein>
    <submittedName>
        <fullName evidence="2">HNH endonuclease</fullName>
    </submittedName>
</protein>
<dbReference type="Pfam" id="PF13391">
    <property type="entry name" value="HNH_2"/>
    <property type="match status" value="1"/>
</dbReference>
<sequence>MDLSLRNRLEKSALDQGFSIPLGESDGWLVFQAHAVPTRLVLSSDAEGRYLVGTSHRGVGSELSDELQIAPYAHEGFDCFVAPSSSDLFRIIGRIWSLARSLPNEPLAEFERLLKEEPSTTEVERLRKERIGQNVFRSALMDYWEKSCAVTGVQNPTLLRASHIIPWATCESDEERLNVHNGLLLVATLDAAFDAGLVTFEDDGRILISGKLSERDRISSGIGNHMRLTRMNDEVRKRLAWHRKYLFQL</sequence>
<keyword evidence="3" id="KW-1185">Reference proteome</keyword>
<dbReference type="GO" id="GO:0004519">
    <property type="term" value="F:endonuclease activity"/>
    <property type="evidence" value="ECO:0007669"/>
    <property type="project" value="UniProtKB-KW"/>
</dbReference>
<dbReference type="EMBL" id="SSMD01000013">
    <property type="protein sequence ID" value="THD71266.1"/>
    <property type="molecule type" value="Genomic_DNA"/>
</dbReference>
<feature type="domain" description="HNH nuclease" evidence="1">
    <location>
        <begin position="148"/>
        <end position="201"/>
    </location>
</feature>
<dbReference type="RefSeq" id="WP_136340670.1">
    <property type="nucleotide sequence ID" value="NZ_SSMD01000013.1"/>
</dbReference>
<keyword evidence="2" id="KW-0378">Hydrolase</keyword>
<keyword evidence="2" id="KW-0540">Nuclease</keyword>
<proteinExistence type="predicted"/>
<gene>
    <name evidence="2" type="ORF">E7681_18100</name>
</gene>
<evidence type="ECO:0000259" key="1">
    <source>
        <dbReference type="Pfam" id="PF13391"/>
    </source>
</evidence>
<evidence type="ECO:0000313" key="3">
    <source>
        <dbReference type="Proteomes" id="UP000306113"/>
    </source>
</evidence>
<name>A0A4S3M5C0_9RHOB</name>
<evidence type="ECO:0000313" key="2">
    <source>
        <dbReference type="EMBL" id="THD71266.1"/>
    </source>
</evidence>